<protein>
    <submittedName>
        <fullName evidence="4">DeoR-family transcriptional regulator</fullName>
    </submittedName>
</protein>
<dbReference type="RefSeq" id="WP_044040130.1">
    <property type="nucleotide sequence ID" value="NZ_HG917869.1"/>
</dbReference>
<dbReference type="Gene3D" id="1.10.10.10">
    <property type="entry name" value="Winged helix-like DNA-binding domain superfamily/Winged helix DNA-binding domain"/>
    <property type="match status" value="1"/>
</dbReference>
<evidence type="ECO:0000259" key="3">
    <source>
        <dbReference type="PROSITE" id="PS51000"/>
    </source>
</evidence>
<keyword evidence="2" id="KW-0804">Transcription</keyword>
<dbReference type="AlphaFoldDB" id="W6S6F2"/>
<dbReference type="Pfam" id="PF00455">
    <property type="entry name" value="DeoRC"/>
    <property type="match status" value="1"/>
</dbReference>
<accession>W6S6F2</accession>
<keyword evidence="5" id="KW-1185">Reference proteome</keyword>
<evidence type="ECO:0000313" key="4">
    <source>
        <dbReference type="EMBL" id="CDM69947.1"/>
    </source>
</evidence>
<dbReference type="InterPro" id="IPR036390">
    <property type="entry name" value="WH_DNA-bd_sf"/>
</dbReference>
<dbReference type="PANTHER" id="PTHR30363">
    <property type="entry name" value="HTH-TYPE TRANSCRIPTIONAL REGULATOR SRLR-RELATED"/>
    <property type="match status" value="1"/>
</dbReference>
<dbReference type="HOGENOM" id="CLU_060699_1_4_9"/>
<dbReference type="PATRIC" id="fig|1216932.3.peg.2791"/>
<dbReference type="Pfam" id="PF08220">
    <property type="entry name" value="HTH_DeoR"/>
    <property type="match status" value="1"/>
</dbReference>
<dbReference type="InterPro" id="IPR014036">
    <property type="entry name" value="DeoR-like_C"/>
</dbReference>
<dbReference type="InterPro" id="IPR050313">
    <property type="entry name" value="Carb_Metab_HTH_regulators"/>
</dbReference>
<dbReference type="PANTHER" id="PTHR30363:SF44">
    <property type="entry name" value="AGA OPERON TRANSCRIPTIONAL REPRESSOR-RELATED"/>
    <property type="match status" value="1"/>
</dbReference>
<dbReference type="eggNOG" id="COG1349">
    <property type="taxonomic scope" value="Bacteria"/>
</dbReference>
<dbReference type="SMART" id="SM00420">
    <property type="entry name" value="HTH_DEOR"/>
    <property type="match status" value="1"/>
</dbReference>
<evidence type="ECO:0000256" key="2">
    <source>
        <dbReference type="ARBA" id="ARBA00023163"/>
    </source>
</evidence>
<dbReference type="SMART" id="SM01134">
    <property type="entry name" value="DeoRC"/>
    <property type="match status" value="1"/>
</dbReference>
<dbReference type="EMBL" id="HG917869">
    <property type="protein sequence ID" value="CDM69947.1"/>
    <property type="molecule type" value="Genomic_DNA"/>
</dbReference>
<dbReference type="InterPro" id="IPR037171">
    <property type="entry name" value="NagB/RpiA_transferase-like"/>
</dbReference>
<dbReference type="SUPFAM" id="SSF100950">
    <property type="entry name" value="NagB/RpiA/CoA transferase-like"/>
    <property type="match status" value="1"/>
</dbReference>
<dbReference type="OrthoDB" id="9797223at2"/>
<gene>
    <name evidence="4" type="ORF">CM240_2830</name>
</gene>
<reference evidence="4 5" key="1">
    <citation type="submission" date="2013-11" db="EMBL/GenBank/DDBJ databases">
        <title>Complete genome sequence of Clostridum sp. M2/40.</title>
        <authorList>
            <person name="Wibberg D."/>
            <person name="Puehler A."/>
            <person name="Schlueter A."/>
        </authorList>
    </citation>
    <scope>NUCLEOTIDE SEQUENCE [LARGE SCALE GENOMIC DNA]</scope>
    <source>
        <strain evidence="5">M2/40</strain>
    </source>
</reference>
<organism evidence="4 5">
    <name type="scientific">Clostridium bornimense</name>
    <dbReference type="NCBI Taxonomy" id="1216932"/>
    <lineage>
        <taxon>Bacteria</taxon>
        <taxon>Bacillati</taxon>
        <taxon>Bacillota</taxon>
        <taxon>Clostridia</taxon>
        <taxon>Eubacteriales</taxon>
        <taxon>Clostridiaceae</taxon>
        <taxon>Clostridium</taxon>
    </lineage>
</organism>
<dbReference type="KEGG" id="clt:CM240_2830"/>
<feature type="domain" description="HTH deoR-type" evidence="3">
    <location>
        <begin position="3"/>
        <end position="58"/>
    </location>
</feature>
<dbReference type="Proteomes" id="UP000019426">
    <property type="component" value="Chromosome M2/40_rep2"/>
</dbReference>
<evidence type="ECO:0000313" key="5">
    <source>
        <dbReference type="Proteomes" id="UP000019426"/>
    </source>
</evidence>
<dbReference type="STRING" id="1216932.CM240_2830"/>
<dbReference type="InterPro" id="IPR001034">
    <property type="entry name" value="DeoR_HTH"/>
</dbReference>
<dbReference type="InterPro" id="IPR036388">
    <property type="entry name" value="WH-like_DNA-bd_sf"/>
</dbReference>
<keyword evidence="1" id="KW-0805">Transcription regulation</keyword>
<sequence length="240" mass="27129">MFLEERYEQIVECIESEGRVTVKALADKFKVTEDCIRKDLRVLESRDKLKRVYGGAIIQRGHNDIKPLDERKNINLDKKRKVAISAAKLIAPGEVIFLDVSTNNLEIAKILREKDIKLTVITNMLEIVLELKKSNNIRVISIGGEFNKNIGAVIGAAANKHIEKFTFDKSFIGVCGINMETESISTIDIEDGNTKKTIIECSHKSYLVSEDEKFNYDEFYKFASISDIAGIITEKGILRK</sequence>
<dbReference type="SUPFAM" id="SSF46785">
    <property type="entry name" value="Winged helix' DNA-binding domain"/>
    <property type="match status" value="1"/>
</dbReference>
<evidence type="ECO:0000256" key="1">
    <source>
        <dbReference type="ARBA" id="ARBA00023015"/>
    </source>
</evidence>
<proteinExistence type="predicted"/>
<name>W6S6F2_9CLOT</name>
<dbReference type="PROSITE" id="PS51000">
    <property type="entry name" value="HTH_DEOR_2"/>
    <property type="match status" value="1"/>
</dbReference>
<dbReference type="GO" id="GO:0003700">
    <property type="term" value="F:DNA-binding transcription factor activity"/>
    <property type="evidence" value="ECO:0007669"/>
    <property type="project" value="InterPro"/>
</dbReference>